<evidence type="ECO:0000313" key="1">
    <source>
        <dbReference type="EMBL" id="MFD0629755.1"/>
    </source>
</evidence>
<proteinExistence type="predicted"/>
<accession>A0ABW2X7D8</accession>
<reference evidence="2" key="1">
    <citation type="journal article" date="2019" name="Int. J. Syst. Evol. Microbiol.">
        <title>The Global Catalogue of Microorganisms (GCM) 10K type strain sequencing project: providing services to taxonomists for standard genome sequencing and annotation.</title>
        <authorList>
            <consortium name="The Broad Institute Genomics Platform"/>
            <consortium name="The Broad Institute Genome Sequencing Center for Infectious Disease"/>
            <person name="Wu L."/>
            <person name="Ma J."/>
        </authorList>
    </citation>
    <scope>NUCLEOTIDE SEQUENCE [LARGE SCALE GENOMIC DNA]</scope>
    <source>
        <strain evidence="2">JCM 12607</strain>
    </source>
</reference>
<dbReference type="Proteomes" id="UP001596915">
    <property type="component" value="Unassembled WGS sequence"/>
</dbReference>
<protein>
    <submittedName>
        <fullName evidence="1">Uncharacterized protein</fullName>
    </submittedName>
</protein>
<keyword evidence="2" id="KW-1185">Reference proteome</keyword>
<gene>
    <name evidence="1" type="ORF">ACFQ2K_51335</name>
</gene>
<organism evidence="1 2">
    <name type="scientific">Streptomyces sanglieri</name>
    <dbReference type="NCBI Taxonomy" id="193460"/>
    <lineage>
        <taxon>Bacteria</taxon>
        <taxon>Bacillati</taxon>
        <taxon>Actinomycetota</taxon>
        <taxon>Actinomycetes</taxon>
        <taxon>Kitasatosporales</taxon>
        <taxon>Streptomycetaceae</taxon>
        <taxon>Streptomyces</taxon>
    </lineage>
</organism>
<name>A0ABW2X7D8_9ACTN</name>
<comment type="caution">
    <text evidence="1">The sequence shown here is derived from an EMBL/GenBank/DDBJ whole genome shotgun (WGS) entry which is preliminary data.</text>
</comment>
<evidence type="ECO:0000313" key="2">
    <source>
        <dbReference type="Proteomes" id="UP001596915"/>
    </source>
</evidence>
<dbReference type="EMBL" id="JBHTGL010000008">
    <property type="protein sequence ID" value="MFD0629755.1"/>
    <property type="molecule type" value="Genomic_DNA"/>
</dbReference>
<sequence>MTHEPAEMPVRAEYDSNWHVFLDHPERGTLGYCAGADEEFAPAAAARVLEEGGWRVVSLWTAMPTGDAPYVAAATATTPSRLPSLALPAAPVNSVETGPAV</sequence>